<dbReference type="RefSeq" id="WP_344440766.1">
    <property type="nucleotide sequence ID" value="NZ_BAAALF010000021.1"/>
</dbReference>
<dbReference type="InterPro" id="IPR059026">
    <property type="entry name" value="LpqB_N"/>
</dbReference>
<evidence type="ECO:0000313" key="5">
    <source>
        <dbReference type="Proteomes" id="UP001500037"/>
    </source>
</evidence>
<name>A0ABP4GQS9_9ACTN</name>
<sequence length="643" mass="66683">MAWTALTALLAAGCATMPDSGAPERVDPPQGAGADKGVQVRVIPVPPQEGQSAREVLQNFLDAAIADDPTYRTAKQYLTSDAASKWSPDNRVVVLDNTTGLVVPSSDPEHPVVSINATEVGSLDSRHTYTAVQRAGYEADFTLVNVAKDAKDGKDGKDAAAKAQWRIADLPAALIINQTNFRNTFQQADRYFLTKADPASSNTDQPVLVPDPVYLRRRIDPASAAATALAEGPSSWLEPAVRSAFEPSRTALTVNTDDPRNPRLQLDGMDFHKSAQQCREMAAQLYFTLVSQSGIGSIDRVTLTSNHSGCDMNGPLAKSLFIAPGSLAGDPIGPGGISQSYARRADTGQLVRLLGPDTLTPTPVAGALGANPLPPALAPVGTAGVSGAFAVRRDGATAAVVSEDGRALYLAGLRDGDKINTPVATSGATKPGQGFASPSWDGFGGLWVVDRDPAAPKVLLLVKGPAGSAGSTGPAPMIGVTVAVDPQVGRTVDGIRLSSDGTRAALLLRDNATGSHSLAVGLVTRGGSPGHPSASISGLRTLAGQLSDVSSVSWADPDLLLVLGKERDSLQQLHYLRTDGTDGADSALQGVDGMTVVAASENRGDPVLADSKDSQNTIYGLSGTVQPQWRAFGKPGLMPAYPS</sequence>
<feature type="domain" description="Lipoprotein LpqB N-terminal" evidence="3">
    <location>
        <begin position="46"/>
        <end position="182"/>
    </location>
</feature>
<dbReference type="EMBL" id="BAAALF010000021">
    <property type="protein sequence ID" value="GAA1228270.1"/>
    <property type="molecule type" value="Genomic_DNA"/>
</dbReference>
<comment type="caution">
    <text evidence="4">The sequence shown here is derived from an EMBL/GenBank/DDBJ whole genome shotgun (WGS) entry which is preliminary data.</text>
</comment>
<dbReference type="Proteomes" id="UP001500037">
    <property type="component" value="Unassembled WGS sequence"/>
</dbReference>
<evidence type="ECO:0000313" key="4">
    <source>
        <dbReference type="EMBL" id="GAA1228270.1"/>
    </source>
</evidence>
<reference evidence="5" key="1">
    <citation type="journal article" date="2019" name="Int. J. Syst. Evol. Microbiol.">
        <title>The Global Catalogue of Microorganisms (GCM) 10K type strain sequencing project: providing services to taxonomists for standard genome sequencing and annotation.</title>
        <authorList>
            <consortium name="The Broad Institute Genomics Platform"/>
            <consortium name="The Broad Institute Genome Sequencing Center for Infectious Disease"/>
            <person name="Wu L."/>
            <person name="Ma J."/>
        </authorList>
    </citation>
    <scope>NUCLEOTIDE SEQUENCE [LARGE SCALE GENOMIC DNA]</scope>
    <source>
        <strain evidence="5">JCM 13004</strain>
    </source>
</reference>
<feature type="domain" description="GerMN" evidence="1">
    <location>
        <begin position="191"/>
        <end position="303"/>
    </location>
</feature>
<feature type="domain" description="Lipoprotein LpqB C-terminal" evidence="2">
    <location>
        <begin position="371"/>
        <end position="642"/>
    </location>
</feature>
<dbReference type="Pfam" id="PF25976">
    <property type="entry name" value="LpqB_N"/>
    <property type="match status" value="1"/>
</dbReference>
<evidence type="ECO:0000259" key="2">
    <source>
        <dbReference type="Pfam" id="PF10647"/>
    </source>
</evidence>
<keyword evidence="5" id="KW-1185">Reference proteome</keyword>
<evidence type="ECO:0000259" key="1">
    <source>
        <dbReference type="Pfam" id="PF10646"/>
    </source>
</evidence>
<gene>
    <name evidence="4" type="ORF">GCM10009665_18410</name>
</gene>
<dbReference type="Pfam" id="PF10647">
    <property type="entry name" value="Gmad1"/>
    <property type="match status" value="1"/>
</dbReference>
<dbReference type="InterPro" id="IPR019606">
    <property type="entry name" value="GerMN"/>
</dbReference>
<dbReference type="InterPro" id="IPR018910">
    <property type="entry name" value="LpqB_C"/>
</dbReference>
<organism evidence="4 5">
    <name type="scientific">Kitasatospora nipponensis</name>
    <dbReference type="NCBI Taxonomy" id="258049"/>
    <lineage>
        <taxon>Bacteria</taxon>
        <taxon>Bacillati</taxon>
        <taxon>Actinomycetota</taxon>
        <taxon>Actinomycetes</taxon>
        <taxon>Kitasatosporales</taxon>
        <taxon>Streptomycetaceae</taxon>
        <taxon>Kitasatospora</taxon>
    </lineage>
</organism>
<dbReference type="Pfam" id="PF10646">
    <property type="entry name" value="Germane"/>
    <property type="match status" value="1"/>
</dbReference>
<evidence type="ECO:0000259" key="3">
    <source>
        <dbReference type="Pfam" id="PF25976"/>
    </source>
</evidence>
<accession>A0ABP4GQS9</accession>
<proteinExistence type="predicted"/>
<protein>
    <submittedName>
        <fullName evidence="4">LpqB family beta-propeller domain-containing protein</fullName>
    </submittedName>
</protein>